<organism evidence="3 4">
    <name type="scientific">Cytospora chrysosperma</name>
    <name type="common">Cytospora canker fungus</name>
    <name type="synonym">Sphaeria chrysosperma</name>
    <dbReference type="NCBI Taxonomy" id="252740"/>
    <lineage>
        <taxon>Eukaryota</taxon>
        <taxon>Fungi</taxon>
        <taxon>Dikarya</taxon>
        <taxon>Ascomycota</taxon>
        <taxon>Pezizomycotina</taxon>
        <taxon>Sordariomycetes</taxon>
        <taxon>Sordariomycetidae</taxon>
        <taxon>Diaporthales</taxon>
        <taxon>Cytosporaceae</taxon>
        <taxon>Cytospora</taxon>
    </lineage>
</organism>
<sequence length="203" mass="23302">MVLLFLNSEVLWSFFFHLAWLAITGVLCSSTLDIEPSDATKQKEPEAQVHDQQIVSETTVETDAHADVHDESDSEETIETEKFPEYDDPFRRASHPFWSQGWYDIKTGVFMGHDGGRYALRAMWLPGVRRHLRNSPPPGPRRVPQSKVPGASRQHGNTPETKHMRNNTKDDRDMAAILRAWKICMDEQRRLAREAKSHGPRDI</sequence>
<dbReference type="OrthoDB" id="5242722at2759"/>
<comment type="caution">
    <text evidence="3">The sequence shown here is derived from an EMBL/GenBank/DDBJ whole genome shotgun (WGS) entry which is preliminary data.</text>
</comment>
<feature type="chain" id="PRO_5019141691" evidence="2">
    <location>
        <begin position="29"/>
        <end position="203"/>
    </location>
</feature>
<accession>A0A423VG05</accession>
<reference evidence="3 4" key="1">
    <citation type="submission" date="2015-09" db="EMBL/GenBank/DDBJ databases">
        <title>Host preference determinants of Valsa canker pathogens revealed by comparative genomics.</title>
        <authorList>
            <person name="Yin Z."/>
            <person name="Huang L."/>
        </authorList>
    </citation>
    <scope>NUCLEOTIDE SEQUENCE [LARGE SCALE GENOMIC DNA]</scope>
    <source>
        <strain evidence="3 4">YSFL</strain>
    </source>
</reference>
<gene>
    <name evidence="3" type="ORF">VSDG_08237</name>
</gene>
<proteinExistence type="predicted"/>
<dbReference type="EMBL" id="LJZO01000054">
    <property type="protein sequence ID" value="ROV89879.1"/>
    <property type="molecule type" value="Genomic_DNA"/>
</dbReference>
<dbReference type="Proteomes" id="UP000284375">
    <property type="component" value="Unassembled WGS sequence"/>
</dbReference>
<evidence type="ECO:0000256" key="1">
    <source>
        <dbReference type="SAM" id="MobiDB-lite"/>
    </source>
</evidence>
<keyword evidence="2" id="KW-0732">Signal</keyword>
<name>A0A423VG05_CYTCH</name>
<dbReference type="AlphaFoldDB" id="A0A423VG05"/>
<feature type="signal peptide" evidence="2">
    <location>
        <begin position="1"/>
        <end position="28"/>
    </location>
</feature>
<evidence type="ECO:0000256" key="2">
    <source>
        <dbReference type="SAM" id="SignalP"/>
    </source>
</evidence>
<keyword evidence="4" id="KW-1185">Reference proteome</keyword>
<feature type="compositionally biased region" description="Basic and acidic residues" evidence="1">
    <location>
        <begin position="160"/>
        <end position="169"/>
    </location>
</feature>
<evidence type="ECO:0000313" key="4">
    <source>
        <dbReference type="Proteomes" id="UP000284375"/>
    </source>
</evidence>
<protein>
    <submittedName>
        <fullName evidence="3">Uncharacterized protein</fullName>
    </submittedName>
</protein>
<evidence type="ECO:0000313" key="3">
    <source>
        <dbReference type="EMBL" id="ROV89879.1"/>
    </source>
</evidence>
<feature type="region of interest" description="Disordered" evidence="1">
    <location>
        <begin position="131"/>
        <end position="169"/>
    </location>
</feature>